<proteinExistence type="predicted"/>
<keyword evidence="1" id="KW-0533">Nickel</keyword>
<feature type="binding site" evidence="1">
    <location>
        <position position="498"/>
    </location>
    <ligand>
        <name>Mg(2+)</name>
        <dbReference type="ChEBI" id="CHEBI:18420"/>
    </ligand>
</feature>
<protein>
    <submittedName>
        <fullName evidence="2">Hydrogenase large subunit</fullName>
    </submittedName>
</protein>
<dbReference type="PANTHER" id="PTHR42958:SF4">
    <property type="entry name" value="HYDROGENASE EXPRESSION_FORMATION PROTEIN HUPK"/>
    <property type="match status" value="1"/>
</dbReference>
<comment type="cofactor">
    <cofactor evidence="1">
        <name>Fe cation</name>
        <dbReference type="ChEBI" id="CHEBI:24875"/>
    </cofactor>
</comment>
<dbReference type="PANTHER" id="PTHR42958">
    <property type="entry name" value="HYDROGENASE-2 LARGE CHAIN"/>
    <property type="match status" value="1"/>
</dbReference>
<dbReference type="SUPFAM" id="SSF56762">
    <property type="entry name" value="HydB/Nqo4-like"/>
    <property type="match status" value="1"/>
</dbReference>
<dbReference type="SUPFAM" id="SSF56770">
    <property type="entry name" value="HydA/Nqo6-like"/>
    <property type="match status" value="1"/>
</dbReference>
<feature type="binding site" evidence="1">
    <location>
        <position position="546"/>
    </location>
    <ligand>
        <name>Ni(2+)</name>
        <dbReference type="ChEBI" id="CHEBI:49786"/>
    </ligand>
</feature>
<name>A0A1M5W5J0_9BACT</name>
<accession>A0A1M5W5J0</accession>
<dbReference type="Proteomes" id="UP000184139">
    <property type="component" value="Unassembled WGS sequence"/>
</dbReference>
<keyword evidence="1" id="KW-0479">Metal-binding</keyword>
<dbReference type="InterPro" id="IPR050867">
    <property type="entry name" value="NiFe/NiFeSe_hydrgnase_LSU"/>
</dbReference>
<evidence type="ECO:0000256" key="1">
    <source>
        <dbReference type="PIRSR" id="PIRSR601501-1"/>
    </source>
</evidence>
<gene>
    <name evidence="2" type="ORF">SAMN02745124_02080</name>
</gene>
<feature type="binding site" evidence="1">
    <location>
        <position position="101"/>
    </location>
    <ligand>
        <name>Mg(2+)</name>
        <dbReference type="ChEBI" id="CHEBI:18420"/>
    </ligand>
</feature>
<keyword evidence="1" id="KW-0460">Magnesium</keyword>
<dbReference type="Gene3D" id="1.10.645.10">
    <property type="entry name" value="Cytochrome-c3 Hydrogenase, chain B"/>
    <property type="match status" value="1"/>
</dbReference>
<feature type="binding site" evidence="1">
    <location>
        <position position="552"/>
    </location>
    <ligand>
        <name>Mg(2+)</name>
        <dbReference type="ChEBI" id="CHEBI:18420"/>
    </ligand>
</feature>
<dbReference type="InterPro" id="IPR029014">
    <property type="entry name" value="NiFe-Hase_large"/>
</dbReference>
<dbReference type="STRING" id="1121409.SAMN02745124_02080"/>
<comment type="cofactor">
    <cofactor evidence="1">
        <name>Ni(2+)</name>
        <dbReference type="ChEBI" id="CHEBI:49786"/>
    </cofactor>
</comment>
<keyword evidence="3" id="KW-1185">Reference proteome</keyword>
<evidence type="ECO:0000313" key="3">
    <source>
        <dbReference type="Proteomes" id="UP000184139"/>
    </source>
</evidence>
<keyword evidence="1" id="KW-0408">Iron</keyword>
<dbReference type="RefSeq" id="WP_244155832.1">
    <property type="nucleotide sequence ID" value="NZ_FQXS01000011.1"/>
</dbReference>
<organism evidence="2 3">
    <name type="scientific">Desulfofustis glycolicus DSM 9705</name>
    <dbReference type="NCBI Taxonomy" id="1121409"/>
    <lineage>
        <taxon>Bacteria</taxon>
        <taxon>Pseudomonadati</taxon>
        <taxon>Thermodesulfobacteriota</taxon>
        <taxon>Desulfobulbia</taxon>
        <taxon>Desulfobulbales</taxon>
        <taxon>Desulfocapsaceae</taxon>
        <taxon>Desulfofustis</taxon>
    </lineage>
</organism>
<sequence>MKTNLFWLQCGGCGGDTMSLLNASSPTFIEAVRGLGLNILWHPSFSALTSRAYRHQLDRLVAGSEHLTVLCVEGDLELMIEVSDGIVVDAWSCGTMYRDFENMLKGRAPRDSLVLTPRVCGISGTAHLIAAAEAPDMVCGVTIPDNALLFRNLASMAELLQSDMRHGLLMFMPDFTNQCYEQTTFYQEAVERYRPLSGSSTIDAIKHTRRIIEIVAIIGGQWPNSSYMVPGGVAGTMSRDDLINCRYVLSCFRDWYETSVLGCSIKRWQAVTCSKDLALWYQEAATHRAGEVGFLLRCCRESGLDRLGGGHHRFISYGQFNYSAGDGLPPGAKVLASGFCDGELFEPFNQENITEHVTHSRFRDYLGGLYPFNGETVPLSDAADQGKYSLTKAPRYRDKPAETGPLAEMLCSGVALFRDLVKTDGVSVMTRQLARLVRGVILIPVMEQWLAAIDPDEPFYTPVKTIPDGRGYGVTVGCRGSFGHWVTIENEMISRYQIITPTAWNGSPRDTNHVRGPWEEAVIGTPVDDPDNPVQVAQVIRSFDACQVCSVHCIQKS</sequence>
<dbReference type="GO" id="GO:0016151">
    <property type="term" value="F:nickel cation binding"/>
    <property type="evidence" value="ECO:0007669"/>
    <property type="project" value="InterPro"/>
</dbReference>
<dbReference type="AlphaFoldDB" id="A0A1M5W5J0"/>
<reference evidence="2 3" key="1">
    <citation type="submission" date="2016-11" db="EMBL/GenBank/DDBJ databases">
        <authorList>
            <person name="Jaros S."/>
            <person name="Januszkiewicz K."/>
            <person name="Wedrychowicz H."/>
        </authorList>
    </citation>
    <scope>NUCLEOTIDE SEQUENCE [LARGE SCALE GENOMIC DNA]</scope>
    <source>
        <strain evidence="2 3">DSM 9705</strain>
    </source>
</reference>
<evidence type="ECO:0000313" key="2">
    <source>
        <dbReference type="EMBL" id="SHH82711.1"/>
    </source>
</evidence>
<feature type="binding site" evidence="1">
    <location>
        <position position="120"/>
    </location>
    <ligand>
        <name>Ni(2+)</name>
        <dbReference type="ChEBI" id="CHEBI:49786"/>
    </ligand>
</feature>
<feature type="binding site" evidence="1">
    <location>
        <position position="549"/>
    </location>
    <ligand>
        <name>Fe cation</name>
        <dbReference type="ChEBI" id="CHEBI:24875"/>
    </ligand>
</feature>
<dbReference type="InterPro" id="IPR001501">
    <property type="entry name" value="Ni-dep_hyd_lsu"/>
</dbReference>
<dbReference type="Pfam" id="PF00374">
    <property type="entry name" value="NiFeSe_Hases"/>
    <property type="match status" value="2"/>
</dbReference>
<dbReference type="EMBL" id="FQXS01000011">
    <property type="protein sequence ID" value="SHH82711.1"/>
    <property type="molecule type" value="Genomic_DNA"/>
</dbReference>